<organism evidence="1 2">
    <name type="scientific">Crenobacter cavernae</name>
    <dbReference type="NCBI Taxonomy" id="2290923"/>
    <lineage>
        <taxon>Bacteria</taxon>
        <taxon>Pseudomonadati</taxon>
        <taxon>Pseudomonadota</taxon>
        <taxon>Betaproteobacteria</taxon>
        <taxon>Neisseriales</taxon>
        <taxon>Neisseriaceae</taxon>
        <taxon>Crenobacter</taxon>
    </lineage>
</organism>
<reference evidence="1 2" key="1">
    <citation type="submission" date="2018-10" db="EMBL/GenBank/DDBJ databases">
        <title>Draft genome of Fastidiocella sp. strain 375T, a bacterium isolated from a karstic cave dripping water.</title>
        <authorList>
            <person name="Coelho C."/>
            <person name="Verissimo A."/>
            <person name="Tiago I."/>
        </authorList>
    </citation>
    <scope>NUCLEOTIDE SEQUENCE [LARGE SCALE GENOMIC DNA]</scope>
    <source>
        <strain evidence="1 2">CAVE-375</strain>
    </source>
</reference>
<evidence type="ECO:0008006" key="3">
    <source>
        <dbReference type="Google" id="ProtNLM"/>
    </source>
</evidence>
<accession>A0ABY0FEN4</accession>
<sequence length="128" mass="14112">MHWSDAYLGRPYLEGEFDCAALAGAVAREVLGLAVTLPGERLAGLRGMSAQVAAHKEALAARAGEPADGQPLLMIARGRLNHIGVACWLAGEWWVLHADRGAGMVVRQRLRELERLGYTIEGYYRWRE</sequence>
<evidence type="ECO:0000313" key="2">
    <source>
        <dbReference type="Proteomes" id="UP000290682"/>
    </source>
</evidence>
<name>A0ABY0FEN4_9NEIS</name>
<dbReference type="Proteomes" id="UP000290682">
    <property type="component" value="Unassembled WGS sequence"/>
</dbReference>
<proteinExistence type="predicted"/>
<keyword evidence="2" id="KW-1185">Reference proteome</keyword>
<comment type="caution">
    <text evidence="1">The sequence shown here is derived from an EMBL/GenBank/DDBJ whole genome shotgun (WGS) entry which is preliminary data.</text>
</comment>
<protein>
    <recommendedName>
        <fullName evidence="3">Peptidoglycan endopeptidase</fullName>
    </recommendedName>
</protein>
<evidence type="ECO:0000313" key="1">
    <source>
        <dbReference type="EMBL" id="RXZ42834.1"/>
    </source>
</evidence>
<gene>
    <name evidence="1" type="ORF">EBB06_12555</name>
</gene>
<dbReference type="EMBL" id="REGR01000014">
    <property type="protein sequence ID" value="RXZ42834.1"/>
    <property type="molecule type" value="Genomic_DNA"/>
</dbReference>